<sequence length="60" mass="7135">MGRWTRSTQHASRQLDIIHPPRRVFELRKLGHRITTSWTWRVTEAGERHRVGLYVLEGKA</sequence>
<dbReference type="EMBL" id="JAKLJA010000003">
    <property type="protein sequence ID" value="MCG5073047.1"/>
    <property type="molecule type" value="Genomic_DNA"/>
</dbReference>
<dbReference type="InterPro" id="IPR055245">
    <property type="entry name" value="HTH_proteobacteria"/>
</dbReference>
<keyword evidence="3" id="KW-1185">Reference proteome</keyword>
<accession>A0A9X1RNJ5</accession>
<gene>
    <name evidence="2" type="ORF">L5014_06645</name>
</gene>
<dbReference type="AlphaFoldDB" id="A0A9X1RNJ5"/>
<comment type="caution">
    <text evidence="2">The sequence shown here is derived from an EMBL/GenBank/DDBJ whole genome shotgun (WGS) entry which is preliminary data.</text>
</comment>
<evidence type="ECO:0000313" key="2">
    <source>
        <dbReference type="EMBL" id="MCG5073047.1"/>
    </source>
</evidence>
<dbReference type="Proteomes" id="UP001139308">
    <property type="component" value="Unassembled WGS sequence"/>
</dbReference>
<evidence type="ECO:0000313" key="3">
    <source>
        <dbReference type="Proteomes" id="UP001139308"/>
    </source>
</evidence>
<name>A0A9X1RNJ5_9BURK</name>
<proteinExistence type="predicted"/>
<dbReference type="RefSeq" id="WP_238462781.1">
    <property type="nucleotide sequence ID" value="NZ_JAKLJA010000003.1"/>
</dbReference>
<evidence type="ECO:0000259" key="1">
    <source>
        <dbReference type="Pfam" id="PF14090"/>
    </source>
</evidence>
<organism evidence="2 3">
    <name type="scientific">Paraburkholderia tagetis</name>
    <dbReference type="NCBI Taxonomy" id="2913261"/>
    <lineage>
        <taxon>Bacteria</taxon>
        <taxon>Pseudomonadati</taxon>
        <taxon>Pseudomonadota</taxon>
        <taxon>Betaproteobacteria</taxon>
        <taxon>Burkholderiales</taxon>
        <taxon>Burkholderiaceae</taxon>
        <taxon>Paraburkholderia</taxon>
    </lineage>
</organism>
<dbReference type="Pfam" id="PF14090">
    <property type="entry name" value="HTH_39"/>
    <property type="match status" value="1"/>
</dbReference>
<reference evidence="2" key="1">
    <citation type="submission" date="2022-01" db="EMBL/GenBank/DDBJ databases">
        <title>Genome sequence and assembly of Parabukholderia sp. RG36.</title>
        <authorList>
            <person name="Chhetri G."/>
        </authorList>
    </citation>
    <scope>NUCLEOTIDE SEQUENCE</scope>
    <source>
        <strain evidence="2">RG36</strain>
    </source>
</reference>
<protein>
    <submittedName>
        <fullName evidence="2">Helix-turn-helix domain-containing protein</fullName>
    </submittedName>
</protein>
<feature type="domain" description="Winged helix-turn-helix" evidence="1">
    <location>
        <begin position="7"/>
        <end position="56"/>
    </location>
</feature>